<dbReference type="Proteomes" id="UP000695022">
    <property type="component" value="Unplaced"/>
</dbReference>
<evidence type="ECO:0000259" key="2">
    <source>
        <dbReference type="Pfam" id="PF00685"/>
    </source>
</evidence>
<sequence length="196" mass="22542">VYTGSIYRDQGLLKHGFPGESVHNSTVIAIKTHEYGPETRRKYARAVLLVRNPFDTLLAEFNRQFGGHIGYAGPERFQQDNEKGWNRYVAVSSETWLTFHLDWLKFDGDLHILYYANLKNNLLAEVQNLARFLGHTMAPQIAACTARNSRGRFKREKYQLPFLPFTEQMIADIDRKKALVEEGIRKHMNASATVVL</sequence>
<dbReference type="RefSeq" id="XP_014679903.1">
    <property type="nucleotide sequence ID" value="XM_014824417.1"/>
</dbReference>
<accession>A0ABM1F632</accession>
<feature type="domain" description="Sulfotransferase" evidence="2">
    <location>
        <begin position="38"/>
        <end position="150"/>
    </location>
</feature>
<dbReference type="SUPFAM" id="SSF52540">
    <property type="entry name" value="P-loop containing nucleoside triphosphate hydrolases"/>
    <property type="match status" value="1"/>
</dbReference>
<organism evidence="3 4">
    <name type="scientific">Priapulus caudatus</name>
    <name type="common">Priapulid worm</name>
    <dbReference type="NCBI Taxonomy" id="37621"/>
    <lineage>
        <taxon>Eukaryota</taxon>
        <taxon>Metazoa</taxon>
        <taxon>Ecdysozoa</taxon>
        <taxon>Scalidophora</taxon>
        <taxon>Priapulida</taxon>
        <taxon>Priapulimorpha</taxon>
        <taxon>Priapulimorphida</taxon>
        <taxon>Priapulidae</taxon>
        <taxon>Priapulus</taxon>
    </lineage>
</organism>
<dbReference type="InterPro" id="IPR051589">
    <property type="entry name" value="Sialate-O-sulfotransferase"/>
</dbReference>
<dbReference type="GeneID" id="106819839"/>
<evidence type="ECO:0000313" key="3">
    <source>
        <dbReference type="Proteomes" id="UP000695022"/>
    </source>
</evidence>
<dbReference type="Pfam" id="PF00685">
    <property type="entry name" value="Sulfotransfer_1"/>
    <property type="match status" value="1"/>
</dbReference>
<evidence type="ECO:0000256" key="1">
    <source>
        <dbReference type="ARBA" id="ARBA00010236"/>
    </source>
</evidence>
<dbReference type="InterPro" id="IPR027417">
    <property type="entry name" value="P-loop_NTPase"/>
</dbReference>
<dbReference type="PANTHER" id="PTHR45964">
    <property type="entry name" value="WSCD FAMILY MEMBER CG9164"/>
    <property type="match status" value="1"/>
</dbReference>
<protein>
    <submittedName>
        <fullName evidence="4">WSCD family member AGAP003962-like</fullName>
    </submittedName>
</protein>
<dbReference type="InterPro" id="IPR000863">
    <property type="entry name" value="Sulfotransferase_dom"/>
</dbReference>
<keyword evidence="3" id="KW-1185">Reference proteome</keyword>
<feature type="non-terminal residue" evidence="4">
    <location>
        <position position="1"/>
    </location>
</feature>
<dbReference type="Gene3D" id="3.40.50.300">
    <property type="entry name" value="P-loop containing nucleotide triphosphate hydrolases"/>
    <property type="match status" value="1"/>
</dbReference>
<proteinExistence type="inferred from homology"/>
<comment type="similarity">
    <text evidence="1">Belongs to the WSCD family.</text>
</comment>
<evidence type="ECO:0000313" key="4">
    <source>
        <dbReference type="RefSeq" id="XP_014679903.1"/>
    </source>
</evidence>
<name>A0ABM1F632_PRICU</name>
<dbReference type="PANTHER" id="PTHR45964:SF5">
    <property type="entry name" value="WSCD FAMILY MEMBER CG9164"/>
    <property type="match status" value="1"/>
</dbReference>
<reference evidence="4" key="1">
    <citation type="submission" date="2025-08" db="UniProtKB">
        <authorList>
            <consortium name="RefSeq"/>
        </authorList>
    </citation>
    <scope>IDENTIFICATION</scope>
</reference>
<gene>
    <name evidence="4" type="primary">LOC106819839</name>
</gene>